<feature type="region of interest" description="Disordered" evidence="1">
    <location>
        <begin position="1"/>
        <end position="31"/>
    </location>
</feature>
<name>A0A2A2K3S9_9BILA</name>
<evidence type="ECO:0000256" key="1">
    <source>
        <dbReference type="SAM" id="MobiDB-lite"/>
    </source>
</evidence>
<dbReference type="EMBL" id="LIAE01009724">
    <property type="protein sequence ID" value="PAV68588.1"/>
    <property type="molecule type" value="Genomic_DNA"/>
</dbReference>
<accession>A0A2A2K3S9</accession>
<dbReference type="AlphaFoldDB" id="A0A2A2K3S9"/>
<organism evidence="2 3">
    <name type="scientific">Diploscapter pachys</name>
    <dbReference type="NCBI Taxonomy" id="2018661"/>
    <lineage>
        <taxon>Eukaryota</taxon>
        <taxon>Metazoa</taxon>
        <taxon>Ecdysozoa</taxon>
        <taxon>Nematoda</taxon>
        <taxon>Chromadorea</taxon>
        <taxon>Rhabditida</taxon>
        <taxon>Rhabditina</taxon>
        <taxon>Rhabditomorpha</taxon>
        <taxon>Rhabditoidea</taxon>
        <taxon>Rhabditidae</taxon>
        <taxon>Diploscapter</taxon>
    </lineage>
</organism>
<sequence>MYMANTVRRRGSSVVSDQQRRQTDRKARMDHRDQVELRCERLLARLVAEPPPRPERARRSAEQRQGEQGRFAYPPAARCGARLIVGEGKHRHQVDRRQRQCGGDEECGWNHAQRLHIHLEDRFLFLILFLLLLADRKDLTDRLGIVAAALGFGHHVLDVVGNTLLLFFESLGAFDQQAQFVRRDLAAAHAFLPVFHMSHPPRVARGPSDSREKDAGAGPAGGCGRILGGVGGGIARHALVHPRELFGGRFGLVARLPLVLRHAVDRLTRGRLVQPAGFLDPVRQAVAAESGQPHQVDVLRVGAMAQVADEAAERLRGDRIGQRIEFVGHGRLR</sequence>
<protein>
    <submittedName>
        <fullName evidence="2">Uncharacterized protein</fullName>
    </submittedName>
</protein>
<keyword evidence="3" id="KW-1185">Reference proteome</keyword>
<evidence type="ECO:0000313" key="2">
    <source>
        <dbReference type="EMBL" id="PAV68588.1"/>
    </source>
</evidence>
<comment type="caution">
    <text evidence="2">The sequence shown here is derived from an EMBL/GenBank/DDBJ whole genome shotgun (WGS) entry which is preliminary data.</text>
</comment>
<evidence type="ECO:0000313" key="3">
    <source>
        <dbReference type="Proteomes" id="UP000218231"/>
    </source>
</evidence>
<gene>
    <name evidence="2" type="ORF">WR25_08163</name>
</gene>
<feature type="region of interest" description="Disordered" evidence="1">
    <location>
        <begin position="48"/>
        <end position="70"/>
    </location>
</feature>
<feature type="compositionally biased region" description="Basic and acidic residues" evidence="1">
    <location>
        <begin position="52"/>
        <end position="67"/>
    </location>
</feature>
<proteinExistence type="predicted"/>
<feature type="compositionally biased region" description="Basic and acidic residues" evidence="1">
    <location>
        <begin position="18"/>
        <end position="31"/>
    </location>
</feature>
<reference evidence="2 3" key="1">
    <citation type="journal article" date="2017" name="Curr. Biol.">
        <title>Genome architecture and evolution of a unichromosomal asexual nematode.</title>
        <authorList>
            <person name="Fradin H."/>
            <person name="Zegar C."/>
            <person name="Gutwein M."/>
            <person name="Lucas J."/>
            <person name="Kovtun M."/>
            <person name="Corcoran D."/>
            <person name="Baugh L.R."/>
            <person name="Kiontke K."/>
            <person name="Gunsalus K."/>
            <person name="Fitch D.H."/>
            <person name="Piano F."/>
        </authorList>
    </citation>
    <scope>NUCLEOTIDE SEQUENCE [LARGE SCALE GENOMIC DNA]</scope>
    <source>
        <strain evidence="2">PF1309</strain>
    </source>
</reference>
<dbReference type="Proteomes" id="UP000218231">
    <property type="component" value="Unassembled WGS sequence"/>
</dbReference>